<evidence type="ECO:0000256" key="7">
    <source>
        <dbReference type="SAM" id="MobiDB-lite"/>
    </source>
</evidence>
<name>A0A834TXH1_9FABA</name>
<keyword evidence="9" id="KW-1185">Reference proteome</keyword>
<dbReference type="PANTHER" id="PTHR33347:SF34">
    <property type="entry name" value="PROTEIN SOB FIVE-LIKE 6"/>
    <property type="match status" value="1"/>
</dbReference>
<dbReference type="AlphaFoldDB" id="A0A834TXH1"/>
<dbReference type="PANTHER" id="PTHR33347">
    <property type="entry name" value="OSJNBA0091C07.3 PROTEIN"/>
    <property type="match status" value="1"/>
</dbReference>
<feature type="compositionally biased region" description="Basic and acidic residues" evidence="7">
    <location>
        <begin position="88"/>
        <end position="112"/>
    </location>
</feature>
<dbReference type="EMBL" id="JAAIUW010000005">
    <property type="protein sequence ID" value="KAF7830533.1"/>
    <property type="molecule type" value="Genomic_DNA"/>
</dbReference>
<keyword evidence="2" id="KW-0963">Cytoplasm</keyword>
<reference evidence="8" key="1">
    <citation type="submission" date="2020-09" db="EMBL/GenBank/DDBJ databases">
        <title>Genome-Enabled Discovery of Anthraquinone Biosynthesis in Senna tora.</title>
        <authorList>
            <person name="Kang S.-H."/>
            <person name="Pandey R.P."/>
            <person name="Lee C.-M."/>
            <person name="Sim J.-S."/>
            <person name="Jeong J.-T."/>
            <person name="Choi B.-S."/>
            <person name="Jung M."/>
            <person name="Ginzburg D."/>
            <person name="Zhao K."/>
            <person name="Won S.Y."/>
            <person name="Oh T.-J."/>
            <person name="Yu Y."/>
            <person name="Kim N.-H."/>
            <person name="Lee O.R."/>
            <person name="Lee T.-H."/>
            <person name="Bashyal P."/>
            <person name="Kim T.-S."/>
            <person name="Lee W.-H."/>
            <person name="Kawkins C."/>
            <person name="Kim C.-K."/>
            <person name="Kim J.S."/>
            <person name="Ahn B.O."/>
            <person name="Rhee S.Y."/>
            <person name="Sohng J.K."/>
        </authorList>
    </citation>
    <scope>NUCLEOTIDE SEQUENCE</scope>
    <source>
        <tissue evidence="8">Leaf</tissue>
    </source>
</reference>
<evidence type="ECO:0000256" key="3">
    <source>
        <dbReference type="ARBA" id="ARBA00022712"/>
    </source>
</evidence>
<dbReference type="OrthoDB" id="759087at2759"/>
<dbReference type="GO" id="GO:0009736">
    <property type="term" value="P:cytokinin-activated signaling pathway"/>
    <property type="evidence" value="ECO:0007669"/>
    <property type="project" value="UniProtKB-KW"/>
</dbReference>
<evidence type="ECO:0000256" key="6">
    <source>
        <dbReference type="ARBA" id="ARBA00024199"/>
    </source>
</evidence>
<evidence type="ECO:0000256" key="5">
    <source>
        <dbReference type="ARBA" id="ARBA00023242"/>
    </source>
</evidence>
<evidence type="ECO:0000256" key="2">
    <source>
        <dbReference type="ARBA" id="ARBA00022490"/>
    </source>
</evidence>
<accession>A0A834TXH1</accession>
<keyword evidence="5" id="KW-0539">Nucleus</keyword>
<feature type="region of interest" description="Disordered" evidence="7">
    <location>
        <begin position="88"/>
        <end position="120"/>
    </location>
</feature>
<proteinExistence type="inferred from homology"/>
<dbReference type="Proteomes" id="UP000634136">
    <property type="component" value="Unassembled WGS sequence"/>
</dbReference>
<evidence type="ECO:0000313" key="8">
    <source>
        <dbReference type="EMBL" id="KAF7830533.1"/>
    </source>
</evidence>
<dbReference type="GO" id="GO:0005737">
    <property type="term" value="C:cytoplasm"/>
    <property type="evidence" value="ECO:0007669"/>
    <property type="project" value="UniProtKB-SubCell"/>
</dbReference>
<feature type="region of interest" description="Disordered" evidence="7">
    <location>
        <begin position="40"/>
        <end position="72"/>
    </location>
</feature>
<organism evidence="8 9">
    <name type="scientific">Senna tora</name>
    <dbReference type="NCBI Taxonomy" id="362788"/>
    <lineage>
        <taxon>Eukaryota</taxon>
        <taxon>Viridiplantae</taxon>
        <taxon>Streptophyta</taxon>
        <taxon>Embryophyta</taxon>
        <taxon>Tracheophyta</taxon>
        <taxon>Spermatophyta</taxon>
        <taxon>Magnoliopsida</taxon>
        <taxon>eudicotyledons</taxon>
        <taxon>Gunneridae</taxon>
        <taxon>Pentapetalae</taxon>
        <taxon>rosids</taxon>
        <taxon>fabids</taxon>
        <taxon>Fabales</taxon>
        <taxon>Fabaceae</taxon>
        <taxon>Caesalpinioideae</taxon>
        <taxon>Cassia clade</taxon>
        <taxon>Senna</taxon>
    </lineage>
</organism>
<evidence type="ECO:0000313" key="9">
    <source>
        <dbReference type="Proteomes" id="UP000634136"/>
    </source>
</evidence>
<comment type="similarity">
    <text evidence="6">Belongs to the SOFL plant protein family.</text>
</comment>
<protein>
    <submittedName>
        <fullName evidence="8">Uncharacterized protein</fullName>
    </submittedName>
</protein>
<comment type="caution">
    <text evidence="8">The sequence shown here is derived from an EMBL/GenBank/DDBJ whole genome shotgun (WGS) entry which is preliminary data.</text>
</comment>
<evidence type="ECO:0000256" key="4">
    <source>
        <dbReference type="ARBA" id="ARBA00022864"/>
    </source>
</evidence>
<sequence length="237" mass="26677">MDISASQFSSASESGWTHYLDQSSLSGNCFQMSGGIVEYGGIVDEEEEEDLSMVSDASSGPPPHYHDDDDECGYEDWYYSHSSSQYTKESKEKKKKVKESYRHHQHLSHLDDDTASSPKKVNFSGNGEVENALDFSQGFSATRIKGKSKFQKQFGFFECSIAGKQGAKEEGSMHKLCITFTPTSSHNNSTGWKDHNNTLRHSNCEALKCIIFLFDSLERRRDSKSPTSTQDEAYERN</sequence>
<evidence type="ECO:0000256" key="1">
    <source>
        <dbReference type="ARBA" id="ARBA00004496"/>
    </source>
</evidence>
<dbReference type="InterPro" id="IPR044670">
    <property type="entry name" value="SOFL"/>
</dbReference>
<keyword evidence="4" id="KW-0932">Cytokinin signaling pathway</keyword>
<gene>
    <name evidence="8" type="ORF">G2W53_012866</name>
</gene>
<dbReference type="GO" id="GO:0009691">
    <property type="term" value="P:cytokinin biosynthetic process"/>
    <property type="evidence" value="ECO:0007669"/>
    <property type="project" value="UniProtKB-KW"/>
</dbReference>
<comment type="subcellular location">
    <subcellularLocation>
        <location evidence="1">Cytoplasm</location>
    </subcellularLocation>
</comment>
<keyword evidence="3" id="KW-0203">Cytokinin biosynthesis</keyword>